<dbReference type="EMBL" id="JAPFFF010000052">
    <property type="protein sequence ID" value="KAK8839380.1"/>
    <property type="molecule type" value="Genomic_DNA"/>
</dbReference>
<dbReference type="Gene3D" id="2.60.120.260">
    <property type="entry name" value="Galactose-binding domain-like"/>
    <property type="match status" value="1"/>
</dbReference>
<dbReference type="Proteomes" id="UP001470230">
    <property type="component" value="Unassembled WGS sequence"/>
</dbReference>
<evidence type="ECO:0000259" key="1">
    <source>
        <dbReference type="Pfam" id="PF07707"/>
    </source>
</evidence>
<dbReference type="Pfam" id="PF07707">
    <property type="entry name" value="BACK"/>
    <property type="match status" value="1"/>
</dbReference>
<dbReference type="SUPFAM" id="SSF49785">
    <property type="entry name" value="Galactose-binding domain-like"/>
    <property type="match status" value="1"/>
</dbReference>
<reference evidence="2 3" key="1">
    <citation type="submission" date="2024-04" db="EMBL/GenBank/DDBJ databases">
        <title>Tritrichomonas musculus Genome.</title>
        <authorList>
            <person name="Alves-Ferreira E."/>
            <person name="Grigg M."/>
            <person name="Lorenzi H."/>
            <person name="Galac M."/>
        </authorList>
    </citation>
    <scope>NUCLEOTIDE SEQUENCE [LARGE SCALE GENOMIC DNA]</scope>
    <source>
        <strain evidence="2 3">EAF2021</strain>
    </source>
</reference>
<comment type="caution">
    <text evidence="2">The sequence shown here is derived from an EMBL/GenBank/DDBJ whole genome shotgun (WGS) entry which is preliminary data.</text>
</comment>
<organism evidence="2 3">
    <name type="scientific">Tritrichomonas musculus</name>
    <dbReference type="NCBI Taxonomy" id="1915356"/>
    <lineage>
        <taxon>Eukaryota</taxon>
        <taxon>Metamonada</taxon>
        <taxon>Parabasalia</taxon>
        <taxon>Tritrichomonadida</taxon>
        <taxon>Tritrichomonadidae</taxon>
        <taxon>Tritrichomonas</taxon>
    </lineage>
</organism>
<proteinExistence type="predicted"/>
<protein>
    <recommendedName>
        <fullName evidence="1">BACK domain-containing protein</fullName>
    </recommendedName>
</protein>
<evidence type="ECO:0000313" key="3">
    <source>
        <dbReference type="Proteomes" id="UP001470230"/>
    </source>
</evidence>
<gene>
    <name evidence="2" type="ORF">M9Y10_032317</name>
</gene>
<feature type="domain" description="BACK" evidence="1">
    <location>
        <begin position="156"/>
        <end position="237"/>
    </location>
</feature>
<keyword evidence="3" id="KW-1185">Reference proteome</keyword>
<dbReference type="InterPro" id="IPR011705">
    <property type="entry name" value="BACK"/>
</dbReference>
<sequence>MSLQSLILSSSGLKNIIVNQSDNEDFSFVFSKESLTIPRIFAEFISPKVCKLHKTDQTIQSIVFTDEIKDMTISQKALSKIESLSKGESIDVNEDEVFELQIISILLENEELFIKVNKLFDNEIKEDNIDQQLNKLKILDKITVKSNYFNYSDIVEFISKQFYLIEKEKLFQLSKRVLYSIICNECLRIESEDSLFDFIIQLFDNHKEEEKEENDLISFLEQVYFENLSEEKLSQFLDNFNANDMTVGLWSKLRPCIHINKNHSISNRYKSKEKIIEYDGNNSHSLNGIIDYLTNKSGGNVSDNGTVNVTASPEQSSYRAKNAVDLHNDGNQFISYDASNVWVKYDFIGRRICPTSYTIKSRIDCDGYHLRNWVIEGSNTDEESDWKILDKKESDDTIHGQNSCYTFNINKQDEYYRYLRIRQTGKNSSGYDHLICSGLEYFGKILNDS</sequence>
<accession>A0ABR2GZP2</accession>
<dbReference type="InterPro" id="IPR008979">
    <property type="entry name" value="Galactose-bd-like_sf"/>
</dbReference>
<name>A0ABR2GZP2_9EUKA</name>
<evidence type="ECO:0000313" key="2">
    <source>
        <dbReference type="EMBL" id="KAK8839380.1"/>
    </source>
</evidence>